<organism evidence="2 3">
    <name type="scientific">Leucobacter exalbidus</name>
    <dbReference type="NCBI Taxonomy" id="662960"/>
    <lineage>
        <taxon>Bacteria</taxon>
        <taxon>Bacillati</taxon>
        <taxon>Actinomycetota</taxon>
        <taxon>Actinomycetes</taxon>
        <taxon>Micrococcales</taxon>
        <taxon>Microbacteriaceae</taxon>
        <taxon>Leucobacter</taxon>
    </lineage>
</organism>
<dbReference type="Proteomes" id="UP000675163">
    <property type="component" value="Unassembled WGS sequence"/>
</dbReference>
<keyword evidence="3" id="KW-1185">Reference proteome</keyword>
<evidence type="ECO:0000313" key="3">
    <source>
        <dbReference type="Proteomes" id="UP000675163"/>
    </source>
</evidence>
<evidence type="ECO:0000256" key="1">
    <source>
        <dbReference type="SAM" id="MobiDB-lite"/>
    </source>
</evidence>
<dbReference type="AlphaFoldDB" id="A0A940PQN7"/>
<accession>A0A940PQN7</accession>
<comment type="caution">
    <text evidence="2">The sequence shown here is derived from an EMBL/GenBank/DDBJ whole genome shotgun (WGS) entry which is preliminary data.</text>
</comment>
<name>A0A940PQN7_9MICO</name>
<reference evidence="2" key="1">
    <citation type="submission" date="2021-02" db="EMBL/GenBank/DDBJ databases">
        <title>Sequencing the genomes of 1000 actinobacteria strains.</title>
        <authorList>
            <person name="Klenk H.-P."/>
        </authorList>
    </citation>
    <scope>NUCLEOTIDE SEQUENCE</scope>
    <source>
        <strain evidence="2">DSM 22850</strain>
    </source>
</reference>
<feature type="region of interest" description="Disordered" evidence="1">
    <location>
        <begin position="1"/>
        <end position="64"/>
    </location>
</feature>
<proteinExistence type="predicted"/>
<gene>
    <name evidence="2" type="ORF">JOF28_001051</name>
</gene>
<feature type="compositionally biased region" description="Polar residues" evidence="1">
    <location>
        <begin position="35"/>
        <end position="57"/>
    </location>
</feature>
<dbReference type="EMBL" id="JAFIDA010000001">
    <property type="protein sequence ID" value="MBP1325819.1"/>
    <property type="molecule type" value="Genomic_DNA"/>
</dbReference>
<sequence length="203" mass="22377">MALKPANTHLPRERHDSAQLVPTRQQDSPQRRVLPTSSLHCPRLSVQQPPSPRSTQHAQDHHGQDLRTALFHQAIGVPHDDHENHSPYQSIPNVQPFPTHITFPSVLWRLLTPAPSAPPLKQNRCTLTSAALGQASPDKNIHFPLTATAFTHKPFNGGTGFDIVCCLTPTCMPDAIRVPRCQDLPPASFPPHLAMTQLLLAKS</sequence>
<evidence type="ECO:0000313" key="2">
    <source>
        <dbReference type="EMBL" id="MBP1325819.1"/>
    </source>
</evidence>
<protein>
    <submittedName>
        <fullName evidence="2">Uncharacterized protein</fullName>
    </submittedName>
</protein>